<keyword evidence="8" id="KW-0547">Nucleotide-binding</keyword>
<dbReference type="InterPro" id="IPR003378">
    <property type="entry name" value="Fringe-like_glycosylTrfase"/>
</dbReference>
<evidence type="ECO:0000256" key="8">
    <source>
        <dbReference type="ARBA" id="ARBA00022741"/>
    </source>
</evidence>
<evidence type="ECO:0000256" key="9">
    <source>
        <dbReference type="ARBA" id="ARBA00022968"/>
    </source>
</evidence>
<evidence type="ECO:0000313" key="16">
    <source>
        <dbReference type="WBParaSite" id="HDID_0000959801-mRNA-1"/>
    </source>
</evidence>
<dbReference type="PANTHER" id="PTHR23033:SF8">
    <property type="entry name" value="HEXOSYLTRANSFERASE"/>
    <property type="match status" value="1"/>
</dbReference>
<evidence type="ECO:0000256" key="12">
    <source>
        <dbReference type="SAM" id="Phobius"/>
    </source>
</evidence>
<evidence type="ECO:0000256" key="1">
    <source>
        <dbReference type="ARBA" id="ARBA00004606"/>
    </source>
</evidence>
<evidence type="ECO:0000256" key="3">
    <source>
        <dbReference type="ARBA" id="ARBA00006462"/>
    </source>
</evidence>
<comment type="pathway">
    <text evidence="2">Protein modification; protein glycosylation.</text>
</comment>
<dbReference type="EMBL" id="UYSG01011336">
    <property type="protein sequence ID" value="VDL61981.1"/>
    <property type="molecule type" value="Genomic_DNA"/>
</dbReference>
<evidence type="ECO:0000313" key="15">
    <source>
        <dbReference type="Proteomes" id="UP000274504"/>
    </source>
</evidence>
<evidence type="ECO:0000256" key="5">
    <source>
        <dbReference type="ARBA" id="ARBA00022676"/>
    </source>
</evidence>
<keyword evidence="10 12" id="KW-1133">Transmembrane helix</keyword>
<dbReference type="STRING" id="6216.A0A158QFW4"/>
<keyword evidence="5" id="KW-0328">Glycosyltransferase</keyword>
<dbReference type="EC" id="2.4.1.122" evidence="4"/>
<sequence>MRRYLVSKINVALMGFVIGMLCSLILTTTLNFYHPTLLIIEPSHSKHSGHHEGETILVDQLAQAMPVMAFIFTSKDGLTNRVSQVKSTWAKRFNEVVFFSYETNPPFHIVSLTPAKGWAYTRSAIAYIHENYGQNFAFFMKAQDNNYVIVENLRELLRTIDPEKPLLIGRQMKAKDGSTYMMEEAGYVISRAGLRKLAAAIKDDIGACRTSNSHTGQVIGKCAEAAGLELMHAVDENKLEFFHPFPPRDFFNKLVKEKYTNQTVYQPSQMNEIITSCSERSISFFNVQESCLYLLEYFSYHLYPYGIIRNPENYQEIWRLREHSTR</sequence>
<evidence type="ECO:0000256" key="10">
    <source>
        <dbReference type="ARBA" id="ARBA00022989"/>
    </source>
</evidence>
<evidence type="ECO:0000256" key="4">
    <source>
        <dbReference type="ARBA" id="ARBA00012557"/>
    </source>
</evidence>
<evidence type="ECO:0000256" key="7">
    <source>
        <dbReference type="ARBA" id="ARBA00022692"/>
    </source>
</evidence>
<dbReference type="Gene3D" id="3.90.550.50">
    <property type="match status" value="1"/>
</dbReference>
<protein>
    <recommendedName>
        <fullName evidence="4">N-acetylgalactosaminide beta-1,3-galactosyltransferase</fullName>
        <ecNumber evidence="4">2.4.1.122</ecNumber>
    </recommendedName>
</protein>
<evidence type="ECO:0000256" key="2">
    <source>
        <dbReference type="ARBA" id="ARBA00004922"/>
    </source>
</evidence>
<dbReference type="PANTHER" id="PTHR23033">
    <property type="entry name" value="BETA1,3-GALACTOSYLTRANSFERASE"/>
    <property type="match status" value="1"/>
</dbReference>
<evidence type="ECO:0000259" key="13">
    <source>
        <dbReference type="Pfam" id="PF02434"/>
    </source>
</evidence>
<dbReference type="GO" id="GO:0016263">
    <property type="term" value="F:glycoprotein-N-acetylgalactosamine 3-beta-galactosyltransferase activity"/>
    <property type="evidence" value="ECO:0007669"/>
    <property type="project" value="UniProtKB-EC"/>
</dbReference>
<dbReference type="InterPro" id="IPR026050">
    <property type="entry name" value="C1GALT1/C1GALT1_chp1"/>
</dbReference>
<keyword evidence="11 12" id="KW-0472">Membrane</keyword>
<accession>A0A158QFW4</accession>
<dbReference type="GO" id="GO:0000166">
    <property type="term" value="F:nucleotide binding"/>
    <property type="evidence" value="ECO:0007669"/>
    <property type="project" value="UniProtKB-KW"/>
</dbReference>
<dbReference type="GO" id="GO:0016020">
    <property type="term" value="C:membrane"/>
    <property type="evidence" value="ECO:0007669"/>
    <property type="project" value="UniProtKB-SubCell"/>
</dbReference>
<dbReference type="WBParaSite" id="HDID_0000959801-mRNA-1">
    <property type="protein sequence ID" value="HDID_0000959801-mRNA-1"/>
    <property type="gene ID" value="HDID_0000959801"/>
</dbReference>
<reference evidence="14 15" key="2">
    <citation type="submission" date="2018-11" db="EMBL/GenBank/DDBJ databases">
        <authorList>
            <consortium name="Pathogen Informatics"/>
        </authorList>
    </citation>
    <scope>NUCLEOTIDE SEQUENCE [LARGE SCALE GENOMIC DNA]</scope>
</reference>
<proteinExistence type="inferred from homology"/>
<organism evidence="16">
    <name type="scientific">Hymenolepis diminuta</name>
    <name type="common">Rat tapeworm</name>
    <dbReference type="NCBI Taxonomy" id="6216"/>
    <lineage>
        <taxon>Eukaryota</taxon>
        <taxon>Metazoa</taxon>
        <taxon>Spiralia</taxon>
        <taxon>Lophotrochozoa</taxon>
        <taxon>Platyhelminthes</taxon>
        <taxon>Cestoda</taxon>
        <taxon>Eucestoda</taxon>
        <taxon>Cyclophyllidea</taxon>
        <taxon>Hymenolepididae</taxon>
        <taxon>Hymenolepis</taxon>
    </lineage>
</organism>
<keyword evidence="9" id="KW-0735">Signal-anchor</keyword>
<feature type="transmembrane region" description="Helical" evidence="12">
    <location>
        <begin position="12"/>
        <end position="33"/>
    </location>
</feature>
<evidence type="ECO:0000256" key="6">
    <source>
        <dbReference type="ARBA" id="ARBA00022679"/>
    </source>
</evidence>
<keyword evidence="6" id="KW-0808">Transferase</keyword>
<evidence type="ECO:0000256" key="11">
    <source>
        <dbReference type="ARBA" id="ARBA00023136"/>
    </source>
</evidence>
<dbReference type="AlphaFoldDB" id="A0A158QFW4"/>
<dbReference type="Proteomes" id="UP000274504">
    <property type="component" value="Unassembled WGS sequence"/>
</dbReference>
<dbReference type="Pfam" id="PF02434">
    <property type="entry name" value="Fringe"/>
    <property type="match status" value="1"/>
</dbReference>
<gene>
    <name evidence="14" type="ORF">HDID_LOCUS9596</name>
</gene>
<comment type="subcellular location">
    <subcellularLocation>
        <location evidence="1">Membrane</location>
        <topology evidence="1">Single-pass type II membrane protein</topology>
    </subcellularLocation>
</comment>
<name>A0A158QFW4_HYMDI</name>
<comment type="similarity">
    <text evidence="3">Belongs to the glycosyltransferase 31 family. Beta3-Gal-T subfamily.</text>
</comment>
<keyword evidence="7 12" id="KW-0812">Transmembrane</keyword>
<reference evidence="16" key="1">
    <citation type="submission" date="2016-04" db="UniProtKB">
        <authorList>
            <consortium name="WormBaseParasite"/>
        </authorList>
    </citation>
    <scope>IDENTIFICATION</scope>
</reference>
<feature type="domain" description="Fringe-like glycosyltransferase" evidence="13">
    <location>
        <begin position="73"/>
        <end position="197"/>
    </location>
</feature>
<dbReference type="OrthoDB" id="414175at2759"/>
<evidence type="ECO:0000313" key="14">
    <source>
        <dbReference type="EMBL" id="VDL61981.1"/>
    </source>
</evidence>